<dbReference type="Pfam" id="PF09339">
    <property type="entry name" value="HTH_IclR"/>
    <property type="match status" value="1"/>
</dbReference>
<keyword evidence="2" id="KW-0238">DNA-binding</keyword>
<dbReference type="PROSITE" id="PS51078">
    <property type="entry name" value="ICLR_ED"/>
    <property type="match status" value="1"/>
</dbReference>
<evidence type="ECO:0000259" key="4">
    <source>
        <dbReference type="PROSITE" id="PS51077"/>
    </source>
</evidence>
<dbReference type="Pfam" id="PF01614">
    <property type="entry name" value="IclR_C"/>
    <property type="match status" value="1"/>
</dbReference>
<dbReference type="PANTHER" id="PTHR30136:SF35">
    <property type="entry name" value="HTH-TYPE TRANSCRIPTIONAL REGULATOR RV1719"/>
    <property type="match status" value="1"/>
</dbReference>
<dbReference type="InterPro" id="IPR029016">
    <property type="entry name" value="GAF-like_dom_sf"/>
</dbReference>
<evidence type="ECO:0000259" key="5">
    <source>
        <dbReference type="PROSITE" id="PS51078"/>
    </source>
</evidence>
<evidence type="ECO:0000256" key="2">
    <source>
        <dbReference type="ARBA" id="ARBA00023125"/>
    </source>
</evidence>
<accession>A0A4Q7NDK6</accession>
<dbReference type="SUPFAM" id="SSF46785">
    <property type="entry name" value="Winged helix' DNA-binding domain"/>
    <property type="match status" value="1"/>
</dbReference>
<organism evidence="6 7">
    <name type="scientific">Pigmentiphaga kullae</name>
    <dbReference type="NCBI Taxonomy" id="151784"/>
    <lineage>
        <taxon>Bacteria</taxon>
        <taxon>Pseudomonadati</taxon>
        <taxon>Pseudomonadota</taxon>
        <taxon>Betaproteobacteria</taxon>
        <taxon>Burkholderiales</taxon>
        <taxon>Alcaligenaceae</taxon>
        <taxon>Pigmentiphaga</taxon>
    </lineage>
</organism>
<dbReference type="GO" id="GO:0045892">
    <property type="term" value="P:negative regulation of DNA-templated transcription"/>
    <property type="evidence" value="ECO:0007669"/>
    <property type="project" value="TreeGrafter"/>
</dbReference>
<sequence>MDEPQSTPAVNDAADAGDPAKVEQIAAVQRAFEVVEALADAKDGLSFTDIVGLLAVNKAIAFKLLNTLVACRYVFRDPASGRYCLTFKLSNLGLRKMSRSLLLDQSNAILRELADATGELIRLAVAEGDSITWVSSILAQSRLLQLNPSYGFEVRLHLHAAGKAWLSTMSSERALGLVLQRGLEPATEHSLATVEAILDDLKLSAQRGYSISYEEHSLGVGAIGVPVMVRRFGDHKECVGVVTLAAPCARMNRQALEDIAPRVKETVARLAAIWPVGDGRTYS</sequence>
<dbReference type="InterPro" id="IPR036390">
    <property type="entry name" value="WH_DNA-bd_sf"/>
</dbReference>
<dbReference type="RefSeq" id="WP_130358716.1">
    <property type="nucleotide sequence ID" value="NZ_SGXC01000002.1"/>
</dbReference>
<dbReference type="InterPro" id="IPR050707">
    <property type="entry name" value="HTH_MetabolicPath_Reg"/>
</dbReference>
<evidence type="ECO:0000256" key="1">
    <source>
        <dbReference type="ARBA" id="ARBA00023015"/>
    </source>
</evidence>
<dbReference type="PANTHER" id="PTHR30136">
    <property type="entry name" value="HELIX-TURN-HELIX TRANSCRIPTIONAL REGULATOR, ICLR FAMILY"/>
    <property type="match status" value="1"/>
</dbReference>
<keyword evidence="3" id="KW-0804">Transcription</keyword>
<reference evidence="6 7" key="1">
    <citation type="submission" date="2019-02" db="EMBL/GenBank/DDBJ databases">
        <title>Genomic Encyclopedia of Type Strains, Phase IV (KMG-IV): sequencing the most valuable type-strain genomes for metagenomic binning, comparative biology and taxonomic classification.</title>
        <authorList>
            <person name="Goeker M."/>
        </authorList>
    </citation>
    <scope>NUCLEOTIDE SEQUENCE [LARGE SCALE GENOMIC DNA]</scope>
    <source>
        <strain evidence="6 7">K24</strain>
    </source>
</reference>
<dbReference type="OrthoDB" id="9807558at2"/>
<dbReference type="InterPro" id="IPR014757">
    <property type="entry name" value="Tscrpt_reg_IclR_C"/>
</dbReference>
<dbReference type="SUPFAM" id="SSF55781">
    <property type="entry name" value="GAF domain-like"/>
    <property type="match status" value="1"/>
</dbReference>
<keyword evidence="1" id="KW-0805">Transcription regulation</keyword>
<keyword evidence="7" id="KW-1185">Reference proteome</keyword>
<dbReference type="AlphaFoldDB" id="A0A4Q7NDK6"/>
<dbReference type="SMART" id="SM00346">
    <property type="entry name" value="HTH_ICLR"/>
    <property type="match status" value="1"/>
</dbReference>
<gene>
    <name evidence="6" type="ORF">EV675_3760</name>
</gene>
<dbReference type="GO" id="GO:0003677">
    <property type="term" value="F:DNA binding"/>
    <property type="evidence" value="ECO:0007669"/>
    <property type="project" value="UniProtKB-KW"/>
</dbReference>
<dbReference type="Gene3D" id="3.30.450.40">
    <property type="match status" value="1"/>
</dbReference>
<feature type="domain" description="HTH iclR-type" evidence="4">
    <location>
        <begin position="25"/>
        <end position="87"/>
    </location>
</feature>
<proteinExistence type="predicted"/>
<dbReference type="InterPro" id="IPR036388">
    <property type="entry name" value="WH-like_DNA-bd_sf"/>
</dbReference>
<feature type="domain" description="IclR-ED" evidence="5">
    <location>
        <begin position="88"/>
        <end position="276"/>
    </location>
</feature>
<dbReference type="Proteomes" id="UP000292445">
    <property type="component" value="Unassembled WGS sequence"/>
</dbReference>
<evidence type="ECO:0000256" key="3">
    <source>
        <dbReference type="ARBA" id="ARBA00023163"/>
    </source>
</evidence>
<name>A0A4Q7NDK6_9BURK</name>
<dbReference type="InterPro" id="IPR005471">
    <property type="entry name" value="Tscrpt_reg_IclR_N"/>
</dbReference>
<dbReference type="EMBL" id="SGXC01000002">
    <property type="protein sequence ID" value="RZS81142.1"/>
    <property type="molecule type" value="Genomic_DNA"/>
</dbReference>
<dbReference type="Gene3D" id="1.10.10.10">
    <property type="entry name" value="Winged helix-like DNA-binding domain superfamily/Winged helix DNA-binding domain"/>
    <property type="match status" value="1"/>
</dbReference>
<dbReference type="GO" id="GO:0003700">
    <property type="term" value="F:DNA-binding transcription factor activity"/>
    <property type="evidence" value="ECO:0007669"/>
    <property type="project" value="TreeGrafter"/>
</dbReference>
<comment type="caution">
    <text evidence="6">The sequence shown here is derived from an EMBL/GenBank/DDBJ whole genome shotgun (WGS) entry which is preliminary data.</text>
</comment>
<evidence type="ECO:0000313" key="7">
    <source>
        <dbReference type="Proteomes" id="UP000292445"/>
    </source>
</evidence>
<evidence type="ECO:0000313" key="6">
    <source>
        <dbReference type="EMBL" id="RZS81142.1"/>
    </source>
</evidence>
<protein>
    <submittedName>
        <fullName evidence="6">IclR family transcriptional regulator</fullName>
    </submittedName>
</protein>
<dbReference type="PROSITE" id="PS51077">
    <property type="entry name" value="HTH_ICLR"/>
    <property type="match status" value="1"/>
</dbReference>